<name>A0A679JP27_9HYPH</name>
<evidence type="ECO:0000313" key="1">
    <source>
        <dbReference type="EMBL" id="CAA2136849.1"/>
    </source>
</evidence>
<geneLocation type="plasmid" evidence="1">
    <name>1</name>
</geneLocation>
<gene>
    <name evidence="1" type="ORF">MBLL_00368</name>
</gene>
<sequence>MSFTLHARARSWFGIQDQRAFARSLDPATREIAPRVLMFDVYYCCLLLGLDGERYGRAEDLEAEEFTKVYPEAYRGQAEIIAGLLVDAELRRQEIQPEDRDSIEAEMVRLLDLKSSTRLSAEGDRLLNLYAAIGFEKLDGAIPSPDNLEDFLVAYHRIWNANV</sequence>
<dbReference type="EMBL" id="LR743510">
    <property type="protein sequence ID" value="CAA2136849.1"/>
    <property type="molecule type" value="Genomic_DNA"/>
</dbReference>
<proteinExistence type="predicted"/>
<dbReference type="AlphaFoldDB" id="A0A679JP27"/>
<accession>A0A679JP27</accession>
<organism evidence="1">
    <name type="scientific">Methylobacterium bullatum</name>
    <dbReference type="NCBI Taxonomy" id="570505"/>
    <lineage>
        <taxon>Bacteria</taxon>
        <taxon>Pseudomonadati</taxon>
        <taxon>Pseudomonadota</taxon>
        <taxon>Alphaproteobacteria</taxon>
        <taxon>Hyphomicrobiales</taxon>
        <taxon>Methylobacteriaceae</taxon>
        <taxon>Methylobacterium</taxon>
    </lineage>
</organism>
<reference evidence="1" key="1">
    <citation type="submission" date="2019-12" db="EMBL/GenBank/DDBJ databases">
        <authorList>
            <person name="Cremers G."/>
        </authorList>
    </citation>
    <scope>NUCLEOTIDE SEQUENCE</scope>
    <source>
        <strain evidence="1">Mbul2</strain>
        <plasmid evidence="1">1</plasmid>
    </source>
</reference>
<protein>
    <submittedName>
        <fullName evidence="1">Uncharacterized protein</fullName>
    </submittedName>
</protein>
<keyword evidence="1" id="KW-0614">Plasmid</keyword>